<comment type="similarity">
    <text evidence="2">Belongs to the PER33/POM33 family.</text>
</comment>
<feature type="transmembrane region" description="Helical" evidence="6">
    <location>
        <begin position="22"/>
        <end position="41"/>
    </location>
</feature>
<keyword evidence="5 6" id="KW-0472">Membrane</keyword>
<evidence type="ECO:0000256" key="4">
    <source>
        <dbReference type="ARBA" id="ARBA00022989"/>
    </source>
</evidence>
<dbReference type="PANTHER" id="PTHR12703">
    <property type="entry name" value="TRANSMEMBRANE PROTEIN 33"/>
    <property type="match status" value="1"/>
</dbReference>
<evidence type="ECO:0000256" key="2">
    <source>
        <dbReference type="ARBA" id="ARBA00007322"/>
    </source>
</evidence>
<protein>
    <submittedName>
        <fullName evidence="7">Transmembrane protein 33</fullName>
    </submittedName>
</protein>
<dbReference type="GO" id="GO:0061024">
    <property type="term" value="P:membrane organization"/>
    <property type="evidence" value="ECO:0007669"/>
    <property type="project" value="TreeGrafter"/>
</dbReference>
<keyword evidence="3 6" id="KW-0812">Transmembrane</keyword>
<evidence type="ECO:0000256" key="3">
    <source>
        <dbReference type="ARBA" id="ARBA00022692"/>
    </source>
</evidence>
<name>A0A183TR44_SCHSO</name>
<accession>A0A183TR44</accession>
<reference evidence="7" key="1">
    <citation type="submission" date="2016-06" db="UniProtKB">
        <authorList>
            <consortium name="WormBaseParasite"/>
        </authorList>
    </citation>
    <scope>IDENTIFICATION</scope>
</reference>
<dbReference type="PANTHER" id="PTHR12703:SF4">
    <property type="entry name" value="TRANSMEMBRANE PROTEIN 33"/>
    <property type="match status" value="1"/>
</dbReference>
<dbReference type="InterPro" id="IPR005344">
    <property type="entry name" value="TMEM33/Pom33"/>
</dbReference>
<evidence type="ECO:0000313" key="7">
    <source>
        <dbReference type="WBParaSite" id="SSLN_0001966201-mRNA-1"/>
    </source>
</evidence>
<comment type="subcellular location">
    <subcellularLocation>
        <location evidence="1">Membrane</location>
        <topology evidence="1">Multi-pass membrane protein</topology>
    </subcellularLocation>
</comment>
<evidence type="ECO:0000256" key="5">
    <source>
        <dbReference type="ARBA" id="ARBA00023136"/>
    </source>
</evidence>
<organism evidence="7">
    <name type="scientific">Schistocephalus solidus</name>
    <name type="common">Tapeworm</name>
    <dbReference type="NCBI Taxonomy" id="70667"/>
    <lineage>
        <taxon>Eukaryota</taxon>
        <taxon>Metazoa</taxon>
        <taxon>Spiralia</taxon>
        <taxon>Lophotrochozoa</taxon>
        <taxon>Platyhelminthes</taxon>
        <taxon>Cestoda</taxon>
        <taxon>Eucestoda</taxon>
        <taxon>Diphyllobothriidea</taxon>
        <taxon>Diphyllobothriidae</taxon>
        <taxon>Schistocephalus</taxon>
    </lineage>
</organism>
<dbReference type="Pfam" id="PF03661">
    <property type="entry name" value="TMEM33_Pom33"/>
    <property type="match status" value="1"/>
</dbReference>
<dbReference type="GO" id="GO:0071786">
    <property type="term" value="P:endoplasmic reticulum tubular network organization"/>
    <property type="evidence" value="ECO:0007669"/>
    <property type="project" value="TreeGrafter"/>
</dbReference>
<dbReference type="WBParaSite" id="SSLN_0001966201-mRNA-1">
    <property type="protein sequence ID" value="SSLN_0001966201-mRNA-1"/>
    <property type="gene ID" value="SSLN_0001966201"/>
</dbReference>
<dbReference type="AlphaFoldDB" id="A0A183TR44"/>
<evidence type="ECO:0000256" key="6">
    <source>
        <dbReference type="SAM" id="Phobius"/>
    </source>
</evidence>
<proteinExistence type="inferred from homology"/>
<keyword evidence="4 6" id="KW-1133">Transmembrane helix</keyword>
<feature type="transmembrane region" description="Helical" evidence="6">
    <location>
        <begin position="109"/>
        <end position="133"/>
    </location>
</feature>
<dbReference type="InterPro" id="IPR051645">
    <property type="entry name" value="PER33/POM33_regulator"/>
</dbReference>
<dbReference type="GO" id="GO:0016020">
    <property type="term" value="C:membrane"/>
    <property type="evidence" value="ECO:0007669"/>
    <property type="project" value="UniProtKB-SubCell"/>
</dbReference>
<sequence>LPLPKQQKPSITSTSSDFPRLFLRHISYALFKVTVFCIVLLHCRFSMSYFRINLYCALALTCYIWVNQRSGPYGDSNHTSPLMRTLQSTIAKVRSNEQAILRVVAMNEIMLMGVAIFLAFSGSNALFLPFLYFQFLKLRYASRRNPFCRFVLHHIFFRGILETPVFIQFCPYSEFYIQNDL</sequence>
<feature type="transmembrane region" description="Helical" evidence="6">
    <location>
        <begin position="48"/>
        <end position="66"/>
    </location>
</feature>
<dbReference type="GO" id="GO:0005783">
    <property type="term" value="C:endoplasmic reticulum"/>
    <property type="evidence" value="ECO:0007669"/>
    <property type="project" value="TreeGrafter"/>
</dbReference>
<evidence type="ECO:0000256" key="1">
    <source>
        <dbReference type="ARBA" id="ARBA00004141"/>
    </source>
</evidence>